<dbReference type="InterPro" id="IPR050156">
    <property type="entry name" value="TC-AMP_synthase_SUA5"/>
</dbReference>
<comment type="similarity">
    <text evidence="2">Belongs to the SUA5 family.</text>
</comment>
<evidence type="ECO:0000256" key="10">
    <source>
        <dbReference type="ARBA" id="ARBA00029774"/>
    </source>
</evidence>
<dbReference type="NCBIfam" id="TIGR00057">
    <property type="entry name" value="L-threonylcarbamoyladenylate synthase"/>
    <property type="match status" value="1"/>
</dbReference>
<dbReference type="Gene3D" id="3.90.870.10">
    <property type="entry name" value="DHBP synthase"/>
    <property type="match status" value="1"/>
</dbReference>
<gene>
    <name evidence="13" type="ORF">JZO70_05140</name>
</gene>
<keyword evidence="9" id="KW-0067">ATP-binding</keyword>
<evidence type="ECO:0000256" key="9">
    <source>
        <dbReference type="ARBA" id="ARBA00022840"/>
    </source>
</evidence>
<evidence type="ECO:0000313" key="13">
    <source>
        <dbReference type="EMBL" id="MBO1305534.1"/>
    </source>
</evidence>
<dbReference type="Proteomes" id="UP000664601">
    <property type="component" value="Unassembled WGS sequence"/>
</dbReference>
<evidence type="ECO:0000256" key="6">
    <source>
        <dbReference type="ARBA" id="ARBA00022694"/>
    </source>
</evidence>
<evidence type="ECO:0000256" key="7">
    <source>
        <dbReference type="ARBA" id="ARBA00022695"/>
    </source>
</evidence>
<keyword evidence="8" id="KW-0547">Nucleotide-binding</keyword>
<keyword evidence="5" id="KW-0808">Transferase</keyword>
<dbReference type="PROSITE" id="PS51163">
    <property type="entry name" value="YRDC"/>
    <property type="match status" value="1"/>
</dbReference>
<dbReference type="Pfam" id="PF01300">
    <property type="entry name" value="Sua5_yciO_yrdC"/>
    <property type="match status" value="1"/>
</dbReference>
<name>A0ABS3L7D7_9ENTE</name>
<evidence type="ECO:0000256" key="2">
    <source>
        <dbReference type="ARBA" id="ARBA00007663"/>
    </source>
</evidence>
<comment type="caution">
    <text evidence="13">The sequence shown here is derived from an EMBL/GenBank/DDBJ whole genome shotgun (WGS) entry which is preliminary data.</text>
</comment>
<dbReference type="PANTHER" id="PTHR17490:SF16">
    <property type="entry name" value="THREONYLCARBAMOYL-AMP SYNTHASE"/>
    <property type="match status" value="1"/>
</dbReference>
<dbReference type="EC" id="2.7.7.87" evidence="3"/>
<dbReference type="RefSeq" id="WP_207672475.1">
    <property type="nucleotide sequence ID" value="NZ_JAFREM010000008.1"/>
</dbReference>
<keyword evidence="7" id="KW-0548">Nucleotidyltransferase</keyword>
<evidence type="ECO:0000259" key="12">
    <source>
        <dbReference type="PROSITE" id="PS51163"/>
    </source>
</evidence>
<dbReference type="InterPro" id="IPR017945">
    <property type="entry name" value="DHBP_synth_RibB-like_a/b_dom"/>
</dbReference>
<dbReference type="InterPro" id="IPR006070">
    <property type="entry name" value="Sua5-like_dom"/>
</dbReference>
<evidence type="ECO:0000256" key="1">
    <source>
        <dbReference type="ARBA" id="ARBA00004496"/>
    </source>
</evidence>
<proteinExistence type="inferred from homology"/>
<evidence type="ECO:0000256" key="4">
    <source>
        <dbReference type="ARBA" id="ARBA00022490"/>
    </source>
</evidence>
<evidence type="ECO:0000256" key="3">
    <source>
        <dbReference type="ARBA" id="ARBA00012584"/>
    </source>
</evidence>
<evidence type="ECO:0000313" key="14">
    <source>
        <dbReference type="Proteomes" id="UP000664601"/>
    </source>
</evidence>
<accession>A0ABS3L7D7</accession>
<keyword evidence="14" id="KW-1185">Reference proteome</keyword>
<protein>
    <recommendedName>
        <fullName evidence="10">L-threonylcarbamoyladenylate synthase</fullName>
        <ecNumber evidence="3">2.7.7.87</ecNumber>
    </recommendedName>
    <alternativeName>
        <fullName evidence="10">L-threonylcarbamoyladenylate synthase</fullName>
    </alternativeName>
</protein>
<dbReference type="EMBL" id="JAFREM010000008">
    <property type="protein sequence ID" value="MBO1305534.1"/>
    <property type="molecule type" value="Genomic_DNA"/>
</dbReference>
<keyword evidence="4" id="KW-0963">Cytoplasm</keyword>
<evidence type="ECO:0000256" key="5">
    <source>
        <dbReference type="ARBA" id="ARBA00022679"/>
    </source>
</evidence>
<evidence type="ECO:0000256" key="8">
    <source>
        <dbReference type="ARBA" id="ARBA00022741"/>
    </source>
</evidence>
<dbReference type="PANTHER" id="PTHR17490">
    <property type="entry name" value="SUA5"/>
    <property type="match status" value="1"/>
</dbReference>
<sequence>MRKKILAPSKANYQLASQCIQDGGVIVAPSDTNLALTLDPWNEEAIERAFAIKNRPADSALTLFFLEPSGWQKYALTSNKTLVEKLVTTFWPGPLNIILEAKDNVPKKMLCGGDTVSMSCLSNPVWRGFMETYQQPVTMTSANLSGQADGVLVDMEMVLAQVSEAVDYILAGEAQGTTTSSTIIDLTAEPPIIVRLGDITAEDIEAVLGVLPQVREGK</sequence>
<reference evidence="13 14" key="1">
    <citation type="submission" date="2021-03" db="EMBL/GenBank/DDBJ databases">
        <title>Enterococcal diversity collection.</title>
        <authorList>
            <person name="Gilmore M.S."/>
            <person name="Schwartzman J."/>
            <person name="Van Tyne D."/>
            <person name="Martin M."/>
            <person name="Earl A.M."/>
            <person name="Manson A.L."/>
            <person name="Straub T."/>
            <person name="Salamzade R."/>
            <person name="Saavedra J."/>
            <person name="Lebreton F."/>
            <person name="Prichula J."/>
            <person name="Schaufler K."/>
            <person name="Gaca A."/>
            <person name="Sgardioli B."/>
            <person name="Wagenaar J."/>
            <person name="Strong T."/>
        </authorList>
    </citation>
    <scope>NUCLEOTIDE SEQUENCE [LARGE SCALE GENOMIC DNA]</scope>
    <source>
        <strain evidence="13 14">669A</strain>
    </source>
</reference>
<feature type="domain" description="YrdC-like" evidence="12">
    <location>
        <begin position="10"/>
        <end position="199"/>
    </location>
</feature>
<comment type="catalytic activity">
    <reaction evidence="11">
        <text>L-threonine + hydrogencarbonate + ATP = L-threonylcarbamoyladenylate + diphosphate + H2O</text>
        <dbReference type="Rhea" id="RHEA:36407"/>
        <dbReference type="ChEBI" id="CHEBI:15377"/>
        <dbReference type="ChEBI" id="CHEBI:17544"/>
        <dbReference type="ChEBI" id="CHEBI:30616"/>
        <dbReference type="ChEBI" id="CHEBI:33019"/>
        <dbReference type="ChEBI" id="CHEBI:57926"/>
        <dbReference type="ChEBI" id="CHEBI:73682"/>
        <dbReference type="EC" id="2.7.7.87"/>
    </reaction>
</comment>
<dbReference type="SUPFAM" id="SSF55821">
    <property type="entry name" value="YrdC/RibB"/>
    <property type="match status" value="1"/>
</dbReference>
<evidence type="ECO:0000256" key="11">
    <source>
        <dbReference type="ARBA" id="ARBA00048366"/>
    </source>
</evidence>
<comment type="subcellular location">
    <subcellularLocation>
        <location evidence="1">Cytoplasm</location>
    </subcellularLocation>
</comment>
<keyword evidence="6" id="KW-0819">tRNA processing</keyword>
<organism evidence="13 14">
    <name type="scientific">Candidatus Enterococcus moelleringii</name>
    <dbReference type="NCBI Taxonomy" id="2815325"/>
    <lineage>
        <taxon>Bacteria</taxon>
        <taxon>Bacillati</taxon>
        <taxon>Bacillota</taxon>
        <taxon>Bacilli</taxon>
        <taxon>Lactobacillales</taxon>
        <taxon>Enterococcaceae</taxon>
        <taxon>Enterococcus</taxon>
    </lineage>
</organism>